<evidence type="ECO:0000256" key="1">
    <source>
        <dbReference type="SAM" id="MobiDB-lite"/>
    </source>
</evidence>
<dbReference type="EMBL" id="JBHSGA010000011">
    <property type="protein sequence ID" value="MFC4526244.1"/>
    <property type="molecule type" value="Genomic_DNA"/>
</dbReference>
<dbReference type="Proteomes" id="UP001595961">
    <property type="component" value="Unassembled WGS sequence"/>
</dbReference>
<feature type="compositionally biased region" description="Basic and acidic residues" evidence="1">
    <location>
        <begin position="60"/>
        <end position="75"/>
    </location>
</feature>
<accession>A0ABV9BZT7</accession>
<keyword evidence="3" id="KW-1185">Reference proteome</keyword>
<feature type="region of interest" description="Disordered" evidence="1">
    <location>
        <begin position="60"/>
        <end position="89"/>
    </location>
</feature>
<protein>
    <submittedName>
        <fullName evidence="2">ATP-binding protein</fullName>
    </submittedName>
</protein>
<keyword evidence="2" id="KW-0067">ATP-binding</keyword>
<proteinExistence type="predicted"/>
<dbReference type="Gene3D" id="3.30.565.10">
    <property type="entry name" value="Histidine kinase-like ATPase, C-terminal domain"/>
    <property type="match status" value="1"/>
</dbReference>
<dbReference type="Pfam" id="PF13589">
    <property type="entry name" value="HATPase_c_3"/>
    <property type="match status" value="1"/>
</dbReference>
<dbReference type="InterPro" id="IPR036890">
    <property type="entry name" value="HATPase_C_sf"/>
</dbReference>
<evidence type="ECO:0000313" key="2">
    <source>
        <dbReference type="EMBL" id="MFC4526244.1"/>
    </source>
</evidence>
<gene>
    <name evidence="2" type="ORF">ACFO5W_06295</name>
</gene>
<dbReference type="RefSeq" id="WP_266150934.1">
    <property type="nucleotide sequence ID" value="NZ_CP064028.1"/>
</dbReference>
<evidence type="ECO:0000313" key="3">
    <source>
        <dbReference type="Proteomes" id="UP001595961"/>
    </source>
</evidence>
<name>A0ABV9BZT7_9GAMM</name>
<sequence>MKYETNPPDAASLMMSARSFGNYDVPAALADLIDNSIKAGAREITLTCRYNDGDPEIRIRDDGRGMSGRELRDAMRPASSNPLKERSPDDLGRFGWGMKSASFSQCARLTVISHRGEDLTGCVWDLTNVEGWRMGILDEQELVAMASPDLRAKDGVEVVWSNCDRLSENNTVTQAEFNALMVHAGNRLAIIFHRYLAGEVRGKRLTIRLNGRKIEAVDPFYRDHEATQQLESESLEIAGRTIDIQPFILPHYSKLLPNQYDQLGGEEGFLRNQGFYVYRNHRLIISGTWFRLLRHGELSQLVRVRVDIPNALDHVWKITIDKSDAQLPAALRNRLRQLVDGLRRRSARVYRSRGGRLDRPGTTSVWSRHSRGGEVRYTINRAHPVIDALLDTGDDKQRQAASAALKIIEQAFPVAAFSQDTAREPDAIHQTLTDPVAFRADLNAALPLLLMQVDGDFAALENLLRVTEPWCEAWGAAEAVLKEKGWTNA</sequence>
<keyword evidence="2" id="KW-0547">Nucleotide-binding</keyword>
<dbReference type="SUPFAM" id="SSF55874">
    <property type="entry name" value="ATPase domain of HSP90 chaperone/DNA topoisomerase II/histidine kinase"/>
    <property type="match status" value="1"/>
</dbReference>
<comment type="caution">
    <text evidence="2">The sequence shown here is derived from an EMBL/GenBank/DDBJ whole genome shotgun (WGS) entry which is preliminary data.</text>
</comment>
<reference evidence="3" key="1">
    <citation type="journal article" date="2019" name="Int. J. Syst. Evol. Microbiol.">
        <title>The Global Catalogue of Microorganisms (GCM) 10K type strain sequencing project: providing services to taxonomists for standard genome sequencing and annotation.</title>
        <authorList>
            <consortium name="The Broad Institute Genomics Platform"/>
            <consortium name="The Broad Institute Genome Sequencing Center for Infectious Disease"/>
            <person name="Wu L."/>
            <person name="Ma J."/>
        </authorList>
    </citation>
    <scope>NUCLEOTIDE SEQUENCE [LARGE SCALE GENOMIC DNA]</scope>
    <source>
        <strain evidence="3">CCM 4481</strain>
    </source>
</reference>
<dbReference type="GO" id="GO:0005524">
    <property type="term" value="F:ATP binding"/>
    <property type="evidence" value="ECO:0007669"/>
    <property type="project" value="UniProtKB-KW"/>
</dbReference>
<organism evidence="2 3">
    <name type="scientific">Dyella halodurans</name>
    <dbReference type="NCBI Taxonomy" id="1920171"/>
    <lineage>
        <taxon>Bacteria</taxon>
        <taxon>Pseudomonadati</taxon>
        <taxon>Pseudomonadota</taxon>
        <taxon>Gammaproteobacteria</taxon>
        <taxon>Lysobacterales</taxon>
        <taxon>Rhodanobacteraceae</taxon>
        <taxon>Dyella</taxon>
    </lineage>
</organism>